<dbReference type="PANTHER" id="PTHR46825:SF7">
    <property type="entry name" value="D-ALANYL-D-ALANINE CARBOXYPEPTIDASE"/>
    <property type="match status" value="1"/>
</dbReference>
<dbReference type="InterPro" id="IPR012338">
    <property type="entry name" value="Beta-lactam/transpept-like"/>
</dbReference>
<reference evidence="3 4" key="1">
    <citation type="submission" date="2016-12" db="EMBL/GenBank/DDBJ databases">
        <title>Amycolatopsis keratiniphila subsp. keratiniphila genome sequencing and assembly.</title>
        <authorList>
            <person name="Mayilraj S."/>
            <person name="Kaur N."/>
        </authorList>
    </citation>
    <scope>NUCLEOTIDE SEQUENCE [LARGE SCALE GENOMIC DNA]</scope>
    <source>
        <strain evidence="3 4">DSM 44409</strain>
    </source>
</reference>
<gene>
    <name evidence="3" type="ORF">AVR91_0226670</name>
</gene>
<evidence type="ECO:0000256" key="1">
    <source>
        <dbReference type="SAM" id="SignalP"/>
    </source>
</evidence>
<keyword evidence="1" id="KW-0732">Signal</keyword>
<accession>A0A1W2LPJ5</accession>
<evidence type="ECO:0000313" key="4">
    <source>
        <dbReference type="Proteomes" id="UP000076660"/>
    </source>
</evidence>
<protein>
    <submittedName>
        <fullName evidence="3">Serine hydrolase</fullName>
    </submittedName>
</protein>
<name>A0A1W2LPJ5_9PSEU</name>
<organism evidence="3 4">
    <name type="scientific">Amycolatopsis keratiniphila subsp. keratiniphila</name>
    <dbReference type="NCBI Taxonomy" id="227715"/>
    <lineage>
        <taxon>Bacteria</taxon>
        <taxon>Bacillati</taxon>
        <taxon>Actinomycetota</taxon>
        <taxon>Actinomycetes</taxon>
        <taxon>Pseudonocardiales</taxon>
        <taxon>Pseudonocardiaceae</taxon>
        <taxon>Amycolatopsis</taxon>
        <taxon>Amycolatopsis japonica group</taxon>
    </lineage>
</organism>
<keyword evidence="3" id="KW-0378">Hydrolase</keyword>
<proteinExistence type="predicted"/>
<dbReference type="InterPro" id="IPR050491">
    <property type="entry name" value="AmpC-like"/>
</dbReference>
<dbReference type="Pfam" id="PF00144">
    <property type="entry name" value="Beta-lactamase"/>
    <property type="match status" value="1"/>
</dbReference>
<feature type="chain" id="PRO_5010704205" evidence="1">
    <location>
        <begin position="24"/>
        <end position="387"/>
    </location>
</feature>
<dbReference type="GO" id="GO:0016787">
    <property type="term" value="F:hydrolase activity"/>
    <property type="evidence" value="ECO:0007669"/>
    <property type="project" value="UniProtKB-KW"/>
</dbReference>
<dbReference type="PANTHER" id="PTHR46825">
    <property type="entry name" value="D-ALANYL-D-ALANINE-CARBOXYPEPTIDASE/ENDOPEPTIDASE AMPH"/>
    <property type="match status" value="1"/>
</dbReference>
<dbReference type="AlphaFoldDB" id="A0A1W2LPJ5"/>
<dbReference type="OrthoDB" id="503788at2"/>
<feature type="signal peptide" evidence="1">
    <location>
        <begin position="1"/>
        <end position="23"/>
    </location>
</feature>
<dbReference type="EMBL" id="LQMT02000025">
    <property type="protein sequence ID" value="ONF65534.1"/>
    <property type="molecule type" value="Genomic_DNA"/>
</dbReference>
<evidence type="ECO:0000313" key="3">
    <source>
        <dbReference type="EMBL" id="ONF65534.1"/>
    </source>
</evidence>
<dbReference type="Proteomes" id="UP000076660">
    <property type="component" value="Unassembled WGS sequence"/>
</dbReference>
<comment type="caution">
    <text evidence="3">The sequence shown here is derived from an EMBL/GenBank/DDBJ whole genome shotgun (WGS) entry which is preliminary data.</text>
</comment>
<dbReference type="Gene3D" id="3.40.710.10">
    <property type="entry name" value="DD-peptidase/beta-lactamase superfamily"/>
    <property type="match status" value="1"/>
</dbReference>
<dbReference type="InterPro" id="IPR001466">
    <property type="entry name" value="Beta-lactam-related"/>
</dbReference>
<dbReference type="RefSeq" id="WP_063272392.1">
    <property type="nucleotide sequence ID" value="NZ_LQMT02000025.1"/>
</dbReference>
<evidence type="ECO:0000259" key="2">
    <source>
        <dbReference type="Pfam" id="PF00144"/>
    </source>
</evidence>
<feature type="domain" description="Beta-lactamase-related" evidence="2">
    <location>
        <begin position="33"/>
        <end position="335"/>
    </location>
</feature>
<sequence length="387" mass="41995">MRRTIVAIACAAMLSVTAFPAVAAEKTDPRQAAMDAAVAAGIPGMVAVSDDFRGVSGVASIERPGKPDVSGRWRIASVSKVFVATLVLQLVAEKRVGLDEPVQRYLPGLLPYPEPITVRQLLQHTSGLPRDLLPEDTWSSPAEVDTERFEHFDSDEMIRLSVTKQPLQFKPGTGWAYSNTGYNVLGLLVEKTTRKPLERVLAERITGPLHLRDTSLPRDFPFLIRPAARGYEQLYEAPRGLTDLTTYNYTRYFGAGGMVSSGKDLNRFFEALFGGRLLPADLLKQMKTTVPMGGGSEYGLGLMKVNLKTAGVCAEDHVVWGHGGDLPGFNTLSFHDDAGKDISTLATVDLTASPEAELKRQLPMVSEFCTPVVPSTRAVAQAPVPSL</sequence>
<dbReference type="SUPFAM" id="SSF56601">
    <property type="entry name" value="beta-lactamase/transpeptidase-like"/>
    <property type="match status" value="1"/>
</dbReference>